<dbReference type="NCBIfam" id="TIGR00254">
    <property type="entry name" value="GGDEF"/>
    <property type="match status" value="1"/>
</dbReference>
<feature type="transmembrane region" description="Helical" evidence="1">
    <location>
        <begin position="12"/>
        <end position="36"/>
    </location>
</feature>
<evidence type="ECO:0000313" key="3">
    <source>
        <dbReference type="EMBL" id="BDT77349.1"/>
    </source>
</evidence>
<dbReference type="RefSeq" id="WP_281741703.1">
    <property type="nucleotide sequence ID" value="NZ_AP026973.1"/>
</dbReference>
<dbReference type="InterPro" id="IPR000160">
    <property type="entry name" value="GGDEF_dom"/>
</dbReference>
<keyword evidence="1" id="KW-1133">Transmembrane helix</keyword>
<evidence type="ECO:0000256" key="1">
    <source>
        <dbReference type="SAM" id="Phobius"/>
    </source>
</evidence>
<dbReference type="SMART" id="SM00267">
    <property type="entry name" value="GGDEF"/>
    <property type="match status" value="1"/>
</dbReference>
<feature type="domain" description="GGDEF" evidence="2">
    <location>
        <begin position="368"/>
        <end position="501"/>
    </location>
</feature>
<name>A0A9C7CTM2_9BURK</name>
<dbReference type="InterPro" id="IPR029787">
    <property type="entry name" value="Nucleotide_cyclase"/>
</dbReference>
<dbReference type="CDD" id="cd12914">
    <property type="entry name" value="PDC1_DGC_like"/>
    <property type="match status" value="1"/>
</dbReference>
<dbReference type="InterPro" id="IPR052163">
    <property type="entry name" value="DGC-Regulatory_Protein"/>
</dbReference>
<accession>A0A9C7CTM2</accession>
<reference evidence="3" key="1">
    <citation type="submission" date="2022-11" db="EMBL/GenBank/DDBJ databases">
        <title>Complete Genome Sequences of three Polynucleobacter sp. Subcluster PnecC Strains KF022, KF023, and KF032 Isolated from a Shallow Eutrophic Lake in Japan.</title>
        <authorList>
            <person name="Ogata Y."/>
            <person name="Watanabe K."/>
            <person name="Takemine S."/>
            <person name="Shindo C."/>
            <person name="Kurokawa R."/>
            <person name="Suda W."/>
        </authorList>
    </citation>
    <scope>NUCLEOTIDE SEQUENCE</scope>
    <source>
        <strain evidence="3">KF023</strain>
    </source>
</reference>
<evidence type="ECO:0000259" key="2">
    <source>
        <dbReference type="PROSITE" id="PS50887"/>
    </source>
</evidence>
<feature type="transmembrane region" description="Helical" evidence="1">
    <location>
        <begin position="303"/>
        <end position="325"/>
    </location>
</feature>
<keyword evidence="1" id="KW-0812">Transmembrane</keyword>
<dbReference type="InterPro" id="IPR043128">
    <property type="entry name" value="Rev_trsase/Diguanyl_cyclase"/>
</dbReference>
<protein>
    <submittedName>
        <fullName evidence="3">Two-component system fusion protein</fullName>
    </submittedName>
</protein>
<dbReference type="Proteomes" id="UP001211097">
    <property type="component" value="Chromosome"/>
</dbReference>
<sequence length="505" mass="55863">MNLDARTNRVARFTVIAGILVAIVLVVSAIVSSYILRQNSIKDRSEQISNLTVVLAEHAAQTMYSANTALDSLVDAVSAANVKTEAEYRAFAEKKAQFLNLEEKTNSNAIIDVATYVGADGRVLNFSRSYPPPNIDLSVRDYYQYLSTHTSTQTFFSNPVRNKGNGKWVFYLAKRISNAKEEFLGIALIGVSAEVFSKFYEQIGSNLGDGSSLVLFKKDQVLLTRWPFVDDRIGKANTSEIFEKVVEDPKLQGRVILTDAPTALRNNERVQRMIAFRNVPGYPLVVGAIATEELYLTGWRKSLYGIIYTTVFSLILVFVGVKLLLRSLWANFKNQHLANHDALTGLPNRLLFADRLQQTLAQAERNKTKFALIFLDLDNLKSINDNYSHAAGDSALCEAANRMLNNVRSSDTVARIGGDEFVILLPNIESESSALTIAEKVRSALLEHFMANGKELVTGASMGVALYPEHGDNESTLSAHADKAMYRAKSGGRNRVCLFDPAIDI</sequence>
<dbReference type="FunFam" id="3.30.70.270:FF:000001">
    <property type="entry name" value="Diguanylate cyclase domain protein"/>
    <property type="match status" value="1"/>
</dbReference>
<organism evidence="3">
    <name type="scientific">Polynucleobacter yangtzensis</name>
    <dbReference type="NCBI Taxonomy" id="1743159"/>
    <lineage>
        <taxon>Bacteria</taxon>
        <taxon>Pseudomonadati</taxon>
        <taxon>Pseudomonadota</taxon>
        <taxon>Betaproteobacteria</taxon>
        <taxon>Burkholderiales</taxon>
        <taxon>Burkholderiaceae</taxon>
        <taxon>Polynucleobacter</taxon>
    </lineage>
</organism>
<dbReference type="Gene3D" id="3.30.450.20">
    <property type="entry name" value="PAS domain"/>
    <property type="match status" value="2"/>
</dbReference>
<dbReference type="Gene3D" id="3.30.70.270">
    <property type="match status" value="1"/>
</dbReference>
<dbReference type="KEGG" id="pyt:PKF023_11520"/>
<gene>
    <name evidence="3" type="ORF">PKF023_11520</name>
</gene>
<keyword evidence="1" id="KW-0472">Membrane</keyword>
<dbReference type="GO" id="GO:0003824">
    <property type="term" value="F:catalytic activity"/>
    <property type="evidence" value="ECO:0007669"/>
    <property type="project" value="UniProtKB-ARBA"/>
</dbReference>
<dbReference type="AlphaFoldDB" id="A0A9C7CTM2"/>
<dbReference type="CDD" id="cd12915">
    <property type="entry name" value="PDC2_DGC_like"/>
    <property type="match status" value="1"/>
</dbReference>
<proteinExistence type="predicted"/>
<dbReference type="CDD" id="cd01949">
    <property type="entry name" value="GGDEF"/>
    <property type="match status" value="1"/>
</dbReference>
<dbReference type="PANTHER" id="PTHR46663">
    <property type="entry name" value="DIGUANYLATE CYCLASE DGCT-RELATED"/>
    <property type="match status" value="1"/>
</dbReference>
<dbReference type="PROSITE" id="PS50887">
    <property type="entry name" value="GGDEF"/>
    <property type="match status" value="1"/>
</dbReference>
<dbReference type="PANTHER" id="PTHR46663:SF2">
    <property type="entry name" value="GGDEF DOMAIN-CONTAINING PROTEIN"/>
    <property type="match status" value="1"/>
</dbReference>
<dbReference type="EMBL" id="AP026973">
    <property type="protein sequence ID" value="BDT77349.1"/>
    <property type="molecule type" value="Genomic_DNA"/>
</dbReference>
<dbReference type="SUPFAM" id="SSF55073">
    <property type="entry name" value="Nucleotide cyclase"/>
    <property type="match status" value="1"/>
</dbReference>
<dbReference type="Pfam" id="PF00990">
    <property type="entry name" value="GGDEF"/>
    <property type="match status" value="1"/>
</dbReference>